<reference evidence="1" key="1">
    <citation type="submission" date="2023-07" db="EMBL/GenBank/DDBJ databases">
        <title>Black Yeasts Isolated from many extreme environments.</title>
        <authorList>
            <person name="Coleine C."/>
            <person name="Stajich J.E."/>
            <person name="Selbmann L."/>
        </authorList>
    </citation>
    <scope>NUCLEOTIDE SEQUENCE</scope>
    <source>
        <strain evidence="1">CCFEE 5714</strain>
    </source>
</reference>
<accession>A0ACC3NF74</accession>
<protein>
    <submittedName>
        <fullName evidence="1">Uncharacterized protein</fullName>
    </submittedName>
</protein>
<keyword evidence="2" id="KW-1185">Reference proteome</keyword>
<organism evidence="1 2">
    <name type="scientific">Vermiconidia calcicola</name>
    <dbReference type="NCBI Taxonomy" id="1690605"/>
    <lineage>
        <taxon>Eukaryota</taxon>
        <taxon>Fungi</taxon>
        <taxon>Dikarya</taxon>
        <taxon>Ascomycota</taxon>
        <taxon>Pezizomycotina</taxon>
        <taxon>Dothideomycetes</taxon>
        <taxon>Dothideomycetidae</taxon>
        <taxon>Mycosphaerellales</taxon>
        <taxon>Extremaceae</taxon>
        <taxon>Vermiconidia</taxon>
    </lineage>
</organism>
<name>A0ACC3NF74_9PEZI</name>
<proteinExistence type="predicted"/>
<comment type="caution">
    <text evidence="1">The sequence shown here is derived from an EMBL/GenBank/DDBJ whole genome shotgun (WGS) entry which is preliminary data.</text>
</comment>
<dbReference type="Proteomes" id="UP001281147">
    <property type="component" value="Unassembled WGS sequence"/>
</dbReference>
<dbReference type="EMBL" id="JAUTXU010000050">
    <property type="protein sequence ID" value="KAK3715265.1"/>
    <property type="molecule type" value="Genomic_DNA"/>
</dbReference>
<sequence>MHEKERQSGPSASGLDDGSGDISTDYPSTDSEAQSPPPPPSAAPTIQVEGWRRTVLLVAVFVGLFLSFLDTTIVSVALATIASQFNDYNRATWVLTAYLLTYMAFAIIIARLSDIFGPKVVEICSFVVFIAFSLACGLSKNMMQLIIFRALQGIGGSGLFSMTMIIAPASVPPTKMGIVAGAVGLVMVLSGVLGPVLSGAIANDPTSSTWRWIFYLNIPIGGLALAAFYIAWPDNKSQKSFTRKGFKSVDFAGATLLLCASVLFIFALEEAGTFVYAWGSGTIIACLVLAAITFLGFLAWQQWLAAHPDWPVQVIFPVKVLRQRVIGGAVLVTLLAGFDFYVAVVNLPQRFQIVDGDSPVIAGVKILPMMVASAVGSLLGGGVNSKQNLTGHTLVASSIFQLLGYGLLITLDDASPTPHSHYGFQVLLGFGFGLAMPSVTIIVQLLSEPKWVAVTQGALTQMRSLGGSIGLGVGVIVFNRQIRGSASLEAALSPDQVSALFRSPLTIRQLAPLEQRMVSQVYAEAFTQEMQVATYIAAACFLASLLTIQRHPPQHGEDQSGADEQSEGETELKE</sequence>
<evidence type="ECO:0000313" key="2">
    <source>
        <dbReference type="Proteomes" id="UP001281147"/>
    </source>
</evidence>
<evidence type="ECO:0000313" key="1">
    <source>
        <dbReference type="EMBL" id="KAK3715265.1"/>
    </source>
</evidence>
<gene>
    <name evidence="1" type="ORF">LTR37_007232</name>
</gene>